<keyword evidence="4 8" id="KW-0812">Transmembrane</keyword>
<evidence type="ECO:0000256" key="5">
    <source>
        <dbReference type="ARBA" id="ARBA00022989"/>
    </source>
</evidence>
<dbReference type="Pfam" id="PF21082">
    <property type="entry name" value="MS_channel_3rd"/>
    <property type="match status" value="1"/>
</dbReference>
<dbReference type="Gene3D" id="3.30.70.100">
    <property type="match status" value="1"/>
</dbReference>
<dbReference type="Proteomes" id="UP001320148">
    <property type="component" value="Chromosome"/>
</dbReference>
<evidence type="ECO:0000256" key="7">
    <source>
        <dbReference type="SAM" id="MobiDB-lite"/>
    </source>
</evidence>
<protein>
    <recommendedName>
        <fullName evidence="14">Mechanosensitive ion channel protein MscS</fullName>
    </recommendedName>
</protein>
<dbReference type="InterPro" id="IPR052702">
    <property type="entry name" value="MscS-like_channel"/>
</dbReference>
<dbReference type="InterPro" id="IPR010920">
    <property type="entry name" value="LSM_dom_sf"/>
</dbReference>
<feature type="transmembrane region" description="Helical" evidence="8">
    <location>
        <begin position="430"/>
        <end position="451"/>
    </location>
</feature>
<feature type="domain" description="Mechanosensitive ion channel MscS" evidence="10">
    <location>
        <begin position="564"/>
        <end position="629"/>
    </location>
</feature>
<keyword evidence="3" id="KW-1003">Cell membrane</keyword>
<dbReference type="InterPro" id="IPR011066">
    <property type="entry name" value="MscS_channel_C_sf"/>
</dbReference>
<evidence type="ECO:0000313" key="12">
    <source>
        <dbReference type="EMBL" id="BCS95117.1"/>
    </source>
</evidence>
<evidence type="ECO:0000256" key="1">
    <source>
        <dbReference type="ARBA" id="ARBA00004651"/>
    </source>
</evidence>
<comment type="subcellular location">
    <subcellularLocation>
        <location evidence="1">Cell membrane</location>
        <topology evidence="1">Multi-pass membrane protein</topology>
    </subcellularLocation>
</comment>
<evidence type="ECO:0000259" key="11">
    <source>
        <dbReference type="Pfam" id="PF21082"/>
    </source>
</evidence>
<evidence type="ECO:0000256" key="3">
    <source>
        <dbReference type="ARBA" id="ARBA00022475"/>
    </source>
</evidence>
<dbReference type="SUPFAM" id="SSF82861">
    <property type="entry name" value="Mechanosensitive channel protein MscS (YggB), transmembrane region"/>
    <property type="match status" value="1"/>
</dbReference>
<evidence type="ECO:0000256" key="2">
    <source>
        <dbReference type="ARBA" id="ARBA00008017"/>
    </source>
</evidence>
<dbReference type="Pfam" id="PF00924">
    <property type="entry name" value="MS_channel_2nd"/>
    <property type="match status" value="1"/>
</dbReference>
<accession>A0ABM7PC42</accession>
<dbReference type="Gene3D" id="1.10.287.1260">
    <property type="match status" value="1"/>
</dbReference>
<evidence type="ECO:0000256" key="9">
    <source>
        <dbReference type="SAM" id="SignalP"/>
    </source>
</evidence>
<dbReference type="SUPFAM" id="SSF82689">
    <property type="entry name" value="Mechanosensitive channel protein MscS (YggB), C-terminal domain"/>
    <property type="match status" value="1"/>
</dbReference>
<dbReference type="Gene3D" id="2.30.30.60">
    <property type="match status" value="1"/>
</dbReference>
<keyword evidence="6 8" id="KW-0472">Membrane</keyword>
<keyword evidence="13" id="KW-1185">Reference proteome</keyword>
<feature type="transmembrane region" description="Helical" evidence="8">
    <location>
        <begin position="519"/>
        <end position="542"/>
    </location>
</feature>
<feature type="transmembrane region" description="Helical" evidence="8">
    <location>
        <begin position="185"/>
        <end position="204"/>
    </location>
</feature>
<feature type="transmembrane region" description="Helical" evidence="8">
    <location>
        <begin position="286"/>
        <end position="304"/>
    </location>
</feature>
<feature type="compositionally biased region" description="Polar residues" evidence="7">
    <location>
        <begin position="752"/>
        <end position="762"/>
    </location>
</feature>
<sequence length="762" mass="84335">MTRSAATFLALLLLLTASVSSATEKAWYMVDEIRLNTMRTEVAKWDLAPPLPQEVNNRLATLQTLMGNAIQCVGTTEKELAQVQEKAAVLGEPKDSEDMELSRRRNALDAEQKNLEQRLAICRLLDLGARDLQKQILAWRQKNFTIALLIRQQPIWEAVVALPALLATPKNLINLQTTTPPDTNLMLLAGFFPLLFLLPLVITLDRRIKSWSAEDPELKSHKAALMFTRRLPVIALLTSMASGFYAGGIIPLAAPVGALAVALALSPLVENFFCKESLGVPASFPLRLLITLALLSEALIYANMSRLVPPPLAVFCRGVIMLLLMGAAVRALWALSLHPRMSLVKSIRYPLFFCLAFGPVADWLGYRNLATFATYGIMWTLTGGLTAWAIFLGIGKVQTLLEQNPPEKPAQNLRQFLGYKPEEPIKGLKLIGRILTLGLFLGYILLFLNIWGLSAIHNTTLGTLFLQGFRMGSVVIVPVKMILAIFLFVLILNISRWLKRQMEEKWLIHTTLDKGARQSIVTLTGYVLTGFALFYSLGIAGLEFKNLAIIFGALSVGIGFGLQNIVNNFVSGLILLFERPVRPGDWVVVGETEGYVKRVNIRSTQIQTFDRADVLVPNSDLISNQVTNWMLGDPFGRVIVAVGVAYGTNTQKVKAILLQIAEEHPMVLTNGRLVPVPKVLFKAFGESSLDFELRCHIRDVDHRMAVRSELLFAIDEAFRKEGIEIPFPQRVVHQAAPLPPEPPSTEDDTPSLDQGPSPSETL</sequence>
<evidence type="ECO:0000313" key="13">
    <source>
        <dbReference type="Proteomes" id="UP001320148"/>
    </source>
</evidence>
<feature type="transmembrane region" description="Helical" evidence="8">
    <location>
        <begin position="548"/>
        <end position="577"/>
    </location>
</feature>
<dbReference type="EMBL" id="AP024488">
    <property type="protein sequence ID" value="BCS95117.1"/>
    <property type="molecule type" value="Genomic_DNA"/>
</dbReference>
<evidence type="ECO:0000259" key="10">
    <source>
        <dbReference type="Pfam" id="PF00924"/>
    </source>
</evidence>
<dbReference type="InterPro" id="IPR049278">
    <property type="entry name" value="MS_channel_C"/>
</dbReference>
<organism evidence="12 13">
    <name type="scientific">Desulfoluna limicola</name>
    <dbReference type="NCBI Taxonomy" id="2810562"/>
    <lineage>
        <taxon>Bacteria</taxon>
        <taxon>Pseudomonadati</taxon>
        <taxon>Thermodesulfobacteriota</taxon>
        <taxon>Desulfobacteria</taxon>
        <taxon>Desulfobacterales</taxon>
        <taxon>Desulfolunaceae</taxon>
        <taxon>Desulfoluna</taxon>
    </lineage>
</organism>
<name>A0ABM7PC42_9BACT</name>
<feature type="domain" description="Mechanosensitive ion channel MscS C-terminal" evidence="11">
    <location>
        <begin position="640"/>
        <end position="725"/>
    </location>
</feature>
<feature type="chain" id="PRO_5045744286" description="Mechanosensitive ion channel protein MscS" evidence="9">
    <location>
        <begin position="23"/>
        <end position="762"/>
    </location>
</feature>
<feature type="region of interest" description="Disordered" evidence="7">
    <location>
        <begin position="731"/>
        <end position="762"/>
    </location>
</feature>
<dbReference type="InterPro" id="IPR023408">
    <property type="entry name" value="MscS_beta-dom_sf"/>
</dbReference>
<evidence type="ECO:0000256" key="4">
    <source>
        <dbReference type="ARBA" id="ARBA00022692"/>
    </source>
</evidence>
<evidence type="ECO:0000256" key="8">
    <source>
        <dbReference type="SAM" id="Phobius"/>
    </source>
</evidence>
<feature type="transmembrane region" description="Helical" evidence="8">
    <location>
        <begin position="310"/>
        <end position="335"/>
    </location>
</feature>
<dbReference type="InterPro" id="IPR011014">
    <property type="entry name" value="MscS_channel_TM-2"/>
</dbReference>
<evidence type="ECO:0000256" key="6">
    <source>
        <dbReference type="ARBA" id="ARBA00023136"/>
    </source>
</evidence>
<keyword evidence="5 8" id="KW-1133">Transmembrane helix</keyword>
<reference evidence="12 13" key="1">
    <citation type="submission" date="2021-02" db="EMBL/GenBank/DDBJ databases">
        <title>Complete genome of Desulfoluna sp. strain ASN36.</title>
        <authorList>
            <person name="Takahashi A."/>
            <person name="Kojima H."/>
            <person name="Fukui M."/>
        </authorList>
    </citation>
    <scope>NUCLEOTIDE SEQUENCE [LARGE SCALE GENOMIC DNA]</scope>
    <source>
        <strain evidence="12 13">ASN36</strain>
    </source>
</reference>
<evidence type="ECO:0008006" key="14">
    <source>
        <dbReference type="Google" id="ProtNLM"/>
    </source>
</evidence>
<dbReference type="SUPFAM" id="SSF50182">
    <property type="entry name" value="Sm-like ribonucleoproteins"/>
    <property type="match status" value="1"/>
</dbReference>
<keyword evidence="9" id="KW-0732">Signal</keyword>
<feature type="transmembrane region" description="Helical" evidence="8">
    <location>
        <begin position="372"/>
        <end position="394"/>
    </location>
</feature>
<dbReference type="InterPro" id="IPR006685">
    <property type="entry name" value="MscS_channel_2nd"/>
</dbReference>
<feature type="transmembrane region" description="Helical" evidence="8">
    <location>
        <begin position="471"/>
        <end position="498"/>
    </location>
</feature>
<proteinExistence type="inferred from homology"/>
<dbReference type="PANTHER" id="PTHR30347:SF1">
    <property type="entry name" value="MECHANOSENSITIVE CHANNEL MSCK"/>
    <property type="match status" value="1"/>
</dbReference>
<comment type="similarity">
    <text evidence="2">Belongs to the MscS (TC 1.A.23) family.</text>
</comment>
<dbReference type="RefSeq" id="WP_236891401.1">
    <property type="nucleotide sequence ID" value="NZ_AP024488.1"/>
</dbReference>
<dbReference type="PANTHER" id="PTHR30347">
    <property type="entry name" value="POTASSIUM CHANNEL RELATED"/>
    <property type="match status" value="1"/>
</dbReference>
<feature type="signal peptide" evidence="9">
    <location>
        <begin position="1"/>
        <end position="22"/>
    </location>
</feature>
<gene>
    <name evidence="12" type="ORF">DSLASN_07490</name>
</gene>